<dbReference type="EMBL" id="AY689437">
    <property type="protein sequence ID" value="ABI99124.1"/>
    <property type="molecule type" value="Genomic_DNA"/>
</dbReference>
<gene>
    <name evidence="2" type="ORF">DpV84gp140</name>
</gene>
<evidence type="ECO:0000313" key="3">
    <source>
        <dbReference type="Proteomes" id="UP000162522"/>
    </source>
</evidence>
<name>Q08F42_DPV84</name>
<organism evidence="2 3">
    <name type="scientific">Deerpox virus (strain W-1170-84)</name>
    <name type="common">DPV</name>
    <dbReference type="NCBI Taxonomy" id="305676"/>
    <lineage>
        <taxon>Viruses</taxon>
        <taxon>Varidnaviria</taxon>
        <taxon>Bamfordvirae</taxon>
        <taxon>Nucleocytoviricota</taxon>
        <taxon>Pokkesviricetes</taxon>
        <taxon>Chitovirales</taxon>
        <taxon>Poxviridae</taxon>
        <taxon>Chordopoxvirinae</taxon>
        <taxon>Cervidpoxvirus</taxon>
        <taxon>Cervidpoxvirus muledeerpox</taxon>
        <taxon>Mule deerpox virus</taxon>
    </lineage>
</organism>
<evidence type="ECO:0000313" key="2">
    <source>
        <dbReference type="EMBL" id="ABI99124.1"/>
    </source>
</evidence>
<dbReference type="Proteomes" id="UP000162522">
    <property type="component" value="Segment"/>
</dbReference>
<protein>
    <submittedName>
        <fullName evidence="2">Uncharacterized protein</fullName>
    </submittedName>
</protein>
<accession>Q08F42</accession>
<evidence type="ECO:0000256" key="1">
    <source>
        <dbReference type="SAM" id="MobiDB-lite"/>
    </source>
</evidence>
<feature type="compositionally biased region" description="Acidic residues" evidence="1">
    <location>
        <begin position="95"/>
        <end position="106"/>
    </location>
</feature>
<sequence>MLESYNTYAKVNINVSTKDQVIKIMIGSSPYMDVRIVSNKYDKIFISNEDEMKTTHEHTKKENEDEKKPEKPENEDEKKPEKPENEDEKKPEKPENEDEKEFEDSDASDKKKPVN</sequence>
<feature type="region of interest" description="Disordered" evidence="1">
    <location>
        <begin position="47"/>
        <end position="115"/>
    </location>
</feature>
<proteinExistence type="predicted"/>
<organismHost>
    <name type="scientific">Odocoileus hemionus</name>
    <name type="common">Mule deer</name>
    <name type="synonym">Cervus hemionus</name>
    <dbReference type="NCBI Taxonomy" id="9872"/>
</organismHost>
<feature type="compositionally biased region" description="Basic and acidic residues" evidence="1">
    <location>
        <begin position="50"/>
        <end position="94"/>
    </location>
</feature>
<reference evidence="2 3" key="1">
    <citation type="journal article" date="2005" name="J. Virol.">
        <title>Genome of deerpox virus.</title>
        <authorList>
            <person name="Afonso C.L."/>
            <person name="Delhon G."/>
            <person name="Tulman E.R."/>
            <person name="Lu Z."/>
            <person name="Zsak A."/>
            <person name="Becerra V.M."/>
            <person name="Zsak L."/>
            <person name="Kutish G.F."/>
            <person name="Rock D.L."/>
        </authorList>
    </citation>
    <scope>NUCLEOTIDE SEQUENCE [LARGE SCALE GENOMIC DNA]</scope>
    <source>
        <strain evidence="2">W-1170-84</strain>
    </source>
</reference>